<comment type="caution">
    <text evidence="1">The sequence shown here is derived from an EMBL/GenBank/DDBJ whole genome shotgun (WGS) entry which is preliminary data.</text>
</comment>
<gene>
    <name evidence="1" type="ORF">ACFPYJ_22380</name>
</gene>
<dbReference type="RefSeq" id="WP_379190438.1">
    <property type="nucleotide sequence ID" value="NZ_JBHSOW010000080.1"/>
</dbReference>
<dbReference type="Proteomes" id="UP001596047">
    <property type="component" value="Unassembled WGS sequence"/>
</dbReference>
<accession>A0ABW0W1R3</accession>
<evidence type="ECO:0000313" key="1">
    <source>
        <dbReference type="EMBL" id="MFC5651815.1"/>
    </source>
</evidence>
<protein>
    <submittedName>
        <fullName evidence="1">Uncharacterized protein</fullName>
    </submittedName>
</protein>
<proteinExistence type="predicted"/>
<reference evidence="2" key="1">
    <citation type="journal article" date="2019" name="Int. J. Syst. Evol. Microbiol.">
        <title>The Global Catalogue of Microorganisms (GCM) 10K type strain sequencing project: providing services to taxonomists for standard genome sequencing and annotation.</title>
        <authorList>
            <consortium name="The Broad Institute Genomics Platform"/>
            <consortium name="The Broad Institute Genome Sequencing Center for Infectious Disease"/>
            <person name="Wu L."/>
            <person name="Ma J."/>
        </authorList>
    </citation>
    <scope>NUCLEOTIDE SEQUENCE [LARGE SCALE GENOMIC DNA]</scope>
    <source>
        <strain evidence="2">CGMCC 1.3240</strain>
    </source>
</reference>
<organism evidence="1 2">
    <name type="scientific">Paenibacillus solisilvae</name>
    <dbReference type="NCBI Taxonomy" id="2486751"/>
    <lineage>
        <taxon>Bacteria</taxon>
        <taxon>Bacillati</taxon>
        <taxon>Bacillota</taxon>
        <taxon>Bacilli</taxon>
        <taxon>Bacillales</taxon>
        <taxon>Paenibacillaceae</taxon>
        <taxon>Paenibacillus</taxon>
    </lineage>
</organism>
<name>A0ABW0W1R3_9BACL</name>
<keyword evidence="2" id="KW-1185">Reference proteome</keyword>
<dbReference type="EMBL" id="JBHSOW010000080">
    <property type="protein sequence ID" value="MFC5651815.1"/>
    <property type="molecule type" value="Genomic_DNA"/>
</dbReference>
<evidence type="ECO:0000313" key="2">
    <source>
        <dbReference type="Proteomes" id="UP001596047"/>
    </source>
</evidence>
<sequence>MNNESLPLFSTSSNWESEFTFGLLTLVQGFRQGQPPREEQQLSMLE</sequence>